<dbReference type="GO" id="GO:0005886">
    <property type="term" value="C:plasma membrane"/>
    <property type="evidence" value="ECO:0007669"/>
    <property type="project" value="TreeGrafter"/>
</dbReference>
<dbReference type="Gene3D" id="3.40.50.300">
    <property type="entry name" value="P-loop containing nucleotide triphosphate hydrolases"/>
    <property type="match status" value="1"/>
</dbReference>
<keyword evidence="4 10" id="KW-0812">Transmembrane</keyword>
<dbReference type="Proteomes" id="UP000728032">
    <property type="component" value="Unassembled WGS sequence"/>
</dbReference>
<keyword evidence="3" id="KW-0813">Transport</keyword>
<dbReference type="EMBL" id="OC923788">
    <property type="protein sequence ID" value="CAD7655072.1"/>
    <property type="molecule type" value="Genomic_DNA"/>
</dbReference>
<dbReference type="AlphaFoldDB" id="A0A7R9QRG7"/>
<evidence type="ECO:0000259" key="11">
    <source>
        <dbReference type="PROSITE" id="PS50893"/>
    </source>
</evidence>
<evidence type="ECO:0000256" key="3">
    <source>
        <dbReference type="ARBA" id="ARBA00022448"/>
    </source>
</evidence>
<keyword evidence="7 10" id="KW-1133">Transmembrane helix</keyword>
<dbReference type="SMART" id="SM00382">
    <property type="entry name" value="AAA"/>
    <property type="match status" value="1"/>
</dbReference>
<organism evidence="12">
    <name type="scientific">Oppiella nova</name>
    <dbReference type="NCBI Taxonomy" id="334625"/>
    <lineage>
        <taxon>Eukaryota</taxon>
        <taxon>Metazoa</taxon>
        <taxon>Ecdysozoa</taxon>
        <taxon>Arthropoda</taxon>
        <taxon>Chelicerata</taxon>
        <taxon>Arachnida</taxon>
        <taxon>Acari</taxon>
        <taxon>Acariformes</taxon>
        <taxon>Sarcoptiformes</taxon>
        <taxon>Oribatida</taxon>
        <taxon>Brachypylina</taxon>
        <taxon>Oppioidea</taxon>
        <taxon>Oppiidae</taxon>
        <taxon>Oppiella</taxon>
    </lineage>
</organism>
<evidence type="ECO:0000256" key="4">
    <source>
        <dbReference type="ARBA" id="ARBA00022692"/>
    </source>
</evidence>
<evidence type="ECO:0000256" key="2">
    <source>
        <dbReference type="ARBA" id="ARBA00005814"/>
    </source>
</evidence>
<evidence type="ECO:0000313" key="13">
    <source>
        <dbReference type="Proteomes" id="UP000728032"/>
    </source>
</evidence>
<dbReference type="Pfam" id="PF00005">
    <property type="entry name" value="ABC_tran"/>
    <property type="match status" value="1"/>
</dbReference>
<feature type="transmembrane region" description="Helical" evidence="10">
    <location>
        <begin position="174"/>
        <end position="200"/>
    </location>
</feature>
<comment type="similarity">
    <text evidence="2">Belongs to the ABC transporter superfamily. ABCG family. Eye pigment precursor importer (TC 3.A.1.204) subfamily.</text>
</comment>
<dbReference type="InterPro" id="IPR003439">
    <property type="entry name" value="ABC_transporter-like_ATP-bd"/>
</dbReference>
<feature type="compositionally biased region" description="Low complexity" evidence="9">
    <location>
        <begin position="134"/>
        <end position="146"/>
    </location>
</feature>
<dbReference type="SUPFAM" id="SSF52540">
    <property type="entry name" value="P-loop containing nucleoside triphosphate hydrolases"/>
    <property type="match status" value="1"/>
</dbReference>
<evidence type="ECO:0000313" key="12">
    <source>
        <dbReference type="EMBL" id="CAD7655072.1"/>
    </source>
</evidence>
<reference evidence="12" key="1">
    <citation type="submission" date="2020-11" db="EMBL/GenBank/DDBJ databases">
        <authorList>
            <person name="Tran Van P."/>
        </authorList>
    </citation>
    <scope>NUCLEOTIDE SEQUENCE</scope>
</reference>
<accession>A0A7R9QRG7</accession>
<dbReference type="PROSITE" id="PS50893">
    <property type="entry name" value="ABC_TRANSPORTER_2"/>
    <property type="match status" value="1"/>
</dbReference>
<feature type="domain" description="ABC transporter" evidence="11">
    <location>
        <begin position="224"/>
        <end position="457"/>
    </location>
</feature>
<evidence type="ECO:0000256" key="7">
    <source>
        <dbReference type="ARBA" id="ARBA00022989"/>
    </source>
</evidence>
<keyword evidence="8 10" id="KW-0472">Membrane</keyword>
<dbReference type="GO" id="GO:0005524">
    <property type="term" value="F:ATP binding"/>
    <property type="evidence" value="ECO:0007669"/>
    <property type="project" value="UniProtKB-KW"/>
</dbReference>
<sequence length="550" mass="60740">MVTKLQLLPEFSIRNAPYPGHFEYKCVVDVCVERNESCRTINGWDLSNCTGNGCLKFIDQISDDMLQKLEGIVDYSVHAQSGHMLWFNISGKPFYCFTLEDQPLSRQCQSENNMIPYEEQCFLPTTIPTTIPTTTEVTTESPILSTTREELTELTESTTPLTQKTTKPPKSNEFLVFLLIMVILFLIVVIIVVFIVVVIVSHKRDNKPNDVVMSGKRKNKKKTRKMEGIPIVAIQSNVRSKVSGVVQAGQLLAIMGASGSGKTTLLNALTARNLSQLSVSGKVLLNGQVVSQQNVASISSYIQQQDLHHQLLTVREHLLFQALLRMDSNLSQNQRIDCVVQVMQKLNLANCSDTFVYAISGGQKKILSIASEILTDPSLVDEPTSGLDSFMAQSIVQTLKTMASEGRTVICTIHQPSSQVFALFQHLLLMADGRVAFMGTTSDAKQFFTSQGLRGIGGKLGHYFGAQPYLLYAIQVSAILMGLVFWGQGSQLNINNINGALNLMAQLNSLCLASVAITVFFSEAPIVSREHLNHTYAVFPYFLAIVSLQI</sequence>
<dbReference type="InterPro" id="IPR050352">
    <property type="entry name" value="ABCG_transporters"/>
</dbReference>
<dbReference type="GO" id="GO:0016887">
    <property type="term" value="F:ATP hydrolysis activity"/>
    <property type="evidence" value="ECO:0007669"/>
    <property type="project" value="InterPro"/>
</dbReference>
<feature type="transmembrane region" description="Helical" evidence="10">
    <location>
        <begin position="500"/>
        <end position="521"/>
    </location>
</feature>
<dbReference type="EMBL" id="CAJPVJ010008963">
    <property type="protein sequence ID" value="CAG2172259.1"/>
    <property type="molecule type" value="Genomic_DNA"/>
</dbReference>
<evidence type="ECO:0000256" key="8">
    <source>
        <dbReference type="ARBA" id="ARBA00023136"/>
    </source>
</evidence>
<name>A0A7R9QRG7_9ACAR</name>
<evidence type="ECO:0000256" key="10">
    <source>
        <dbReference type="SAM" id="Phobius"/>
    </source>
</evidence>
<keyword evidence="13" id="KW-1185">Reference proteome</keyword>
<dbReference type="OrthoDB" id="66620at2759"/>
<evidence type="ECO:0000256" key="1">
    <source>
        <dbReference type="ARBA" id="ARBA00004141"/>
    </source>
</evidence>
<evidence type="ECO:0000256" key="5">
    <source>
        <dbReference type="ARBA" id="ARBA00022741"/>
    </source>
</evidence>
<gene>
    <name evidence="12" type="ORF">ONB1V03_LOCUS11717</name>
</gene>
<protein>
    <recommendedName>
        <fullName evidence="11">ABC transporter domain-containing protein</fullName>
    </recommendedName>
</protein>
<comment type="subcellular location">
    <subcellularLocation>
        <location evidence="1">Membrane</location>
        <topology evidence="1">Multi-pass membrane protein</topology>
    </subcellularLocation>
</comment>
<dbReference type="InterPro" id="IPR003593">
    <property type="entry name" value="AAA+_ATPase"/>
</dbReference>
<evidence type="ECO:0000256" key="9">
    <source>
        <dbReference type="SAM" id="MobiDB-lite"/>
    </source>
</evidence>
<dbReference type="PANTHER" id="PTHR48041:SF139">
    <property type="entry name" value="PROTEIN SCARLET"/>
    <property type="match status" value="1"/>
</dbReference>
<dbReference type="InterPro" id="IPR027417">
    <property type="entry name" value="P-loop_NTPase"/>
</dbReference>
<proteinExistence type="inferred from homology"/>
<dbReference type="GO" id="GO:0042626">
    <property type="term" value="F:ATPase-coupled transmembrane transporter activity"/>
    <property type="evidence" value="ECO:0007669"/>
    <property type="project" value="TreeGrafter"/>
</dbReference>
<feature type="transmembrane region" description="Helical" evidence="10">
    <location>
        <begin position="469"/>
        <end position="488"/>
    </location>
</feature>
<feature type="compositionally biased region" description="Low complexity" evidence="9">
    <location>
        <begin position="154"/>
        <end position="165"/>
    </location>
</feature>
<dbReference type="PANTHER" id="PTHR48041">
    <property type="entry name" value="ABC TRANSPORTER G FAMILY MEMBER 28"/>
    <property type="match status" value="1"/>
</dbReference>
<keyword evidence="5" id="KW-0547">Nucleotide-binding</keyword>
<evidence type="ECO:0000256" key="6">
    <source>
        <dbReference type="ARBA" id="ARBA00022840"/>
    </source>
</evidence>
<feature type="region of interest" description="Disordered" evidence="9">
    <location>
        <begin position="134"/>
        <end position="165"/>
    </location>
</feature>
<keyword evidence="6" id="KW-0067">ATP-binding</keyword>